<proteinExistence type="predicted"/>
<keyword evidence="3" id="KW-1185">Reference proteome</keyword>
<reference evidence="3" key="1">
    <citation type="submission" date="2015-12" db="EMBL/GenBank/DDBJ databases">
        <authorList>
            <person name="Lima A."/>
            <person name="Farahani Zayas N."/>
            <person name="Castro Da Silva M.A."/>
            <person name="Cabral A."/>
            <person name="Pessatti M.L."/>
        </authorList>
    </citation>
    <scope>NUCLEOTIDE SEQUENCE [LARGE SCALE GENOMIC DNA]</scope>
    <source>
        <strain evidence="3">LAMA 842</strain>
    </source>
</reference>
<dbReference type="EMBL" id="LOCO01000001">
    <property type="protein sequence ID" value="KXO11974.1"/>
    <property type="molecule type" value="Genomic_DNA"/>
</dbReference>
<comment type="caution">
    <text evidence="2">The sequence shown here is derived from an EMBL/GenBank/DDBJ whole genome shotgun (WGS) entry which is preliminary data.</text>
</comment>
<evidence type="ECO:0000259" key="1">
    <source>
        <dbReference type="Pfam" id="PF18754"/>
    </source>
</evidence>
<accession>A0A137SHS5</accession>
<protein>
    <recommendedName>
        <fullName evidence="1">Nucleotide modification associated domain-containing protein</fullName>
    </recommendedName>
</protein>
<dbReference type="AlphaFoldDB" id="A0A137SHS5"/>
<dbReference type="Proteomes" id="UP000070282">
    <property type="component" value="Unassembled WGS sequence"/>
</dbReference>
<evidence type="ECO:0000313" key="3">
    <source>
        <dbReference type="Proteomes" id="UP000070282"/>
    </source>
</evidence>
<dbReference type="RefSeq" id="WP_061330588.1">
    <property type="nucleotide sequence ID" value="NZ_LOCO01000001.1"/>
</dbReference>
<dbReference type="PATRIC" id="fig|1306954.6.peg.10"/>
<feature type="domain" description="Nucleotide modification associated" evidence="1">
    <location>
        <begin position="2"/>
        <end position="266"/>
    </location>
</feature>
<name>A0A137SHS5_9GAMM</name>
<gene>
    <name evidence="2" type="ORF">J122_10</name>
</gene>
<dbReference type="InterPro" id="IPR041135">
    <property type="entry name" value="Nmad3"/>
</dbReference>
<sequence length="284" mass="31263">MKLILSRKGFDSSAGGCPNPVFPDGRALALPIPDDQSPIRYSQIQHDGQSIGPLVSQLTGRSGFSRTGAHLDPDLIEDAYPRLPGWRPLLGQHGSAQAHLANHGVGPGDLFLFFALFRPVERYRRRWRFVPQSRPFHAIWGWLQVGQVWPVYEAAPVPEWAAYHPHLHGTQSAHNCLYVSGDRLQIPGLNGDLPAAGVVTVPSDQHRLTAAGAANVTDWRLPAAFMPGADSVPLSYHQKPERWRPDGSPEYCRLKSAARGQEFVLDLAQYPGVSKWLLTPGLLS</sequence>
<organism evidence="2 3">
    <name type="scientific">Marinobacter excellens LAMA 842</name>
    <dbReference type="NCBI Taxonomy" id="1306954"/>
    <lineage>
        <taxon>Bacteria</taxon>
        <taxon>Pseudomonadati</taxon>
        <taxon>Pseudomonadota</taxon>
        <taxon>Gammaproteobacteria</taxon>
        <taxon>Pseudomonadales</taxon>
        <taxon>Marinobacteraceae</taxon>
        <taxon>Marinobacter</taxon>
    </lineage>
</organism>
<evidence type="ECO:0000313" key="2">
    <source>
        <dbReference type="EMBL" id="KXO11974.1"/>
    </source>
</evidence>
<dbReference type="Pfam" id="PF18754">
    <property type="entry name" value="Nmad3"/>
    <property type="match status" value="1"/>
</dbReference>